<keyword evidence="3" id="KW-0511">Multifunctional enzyme</keyword>
<proteinExistence type="inferred from homology"/>
<name>A0A4P7UP42_DESDE</name>
<dbReference type="UniPathway" id="UPA00241">
    <property type="reaction ID" value="UER00353"/>
</dbReference>
<dbReference type="AlphaFoldDB" id="A0A4P7UP42"/>
<feature type="binding site" evidence="3">
    <location>
        <position position="340"/>
    </location>
    <ligand>
        <name>CTP</name>
        <dbReference type="ChEBI" id="CHEBI:37563"/>
    </ligand>
</feature>
<dbReference type="Proteomes" id="UP000297065">
    <property type="component" value="Chromosome"/>
</dbReference>
<feature type="region of interest" description="Phosphopantothenate--cysteine ligase" evidence="3">
    <location>
        <begin position="204"/>
        <end position="417"/>
    </location>
</feature>
<comment type="cofactor">
    <cofactor evidence="3">
        <name>FMN</name>
        <dbReference type="ChEBI" id="CHEBI:58210"/>
    </cofactor>
    <text evidence="3">Binds 1 FMN per subunit.</text>
</comment>
<organism evidence="7 8">
    <name type="scientific">Desulfovibrio desulfuricans</name>
    <dbReference type="NCBI Taxonomy" id="876"/>
    <lineage>
        <taxon>Bacteria</taxon>
        <taxon>Pseudomonadati</taxon>
        <taxon>Thermodesulfobacteriota</taxon>
        <taxon>Desulfovibrionia</taxon>
        <taxon>Desulfovibrionales</taxon>
        <taxon>Desulfovibrionaceae</taxon>
        <taxon>Desulfovibrio</taxon>
    </lineage>
</organism>
<dbReference type="InterPro" id="IPR005252">
    <property type="entry name" value="CoaBC"/>
</dbReference>
<dbReference type="SMR" id="A0A4P7UP42"/>
<comment type="pathway">
    <text evidence="3 4">Cofactor biosynthesis; coenzyme A biosynthesis; CoA from (R)-pantothenate: step 3/5.</text>
</comment>
<dbReference type="GO" id="GO:0004633">
    <property type="term" value="F:phosphopantothenoylcysteine decarboxylase activity"/>
    <property type="evidence" value="ECO:0007669"/>
    <property type="project" value="UniProtKB-UniRule"/>
</dbReference>
<comment type="similarity">
    <text evidence="3 4">In the N-terminal section; belongs to the HFCD (homo-oligomeric flavin containing Cys decarboxylase) superfamily.</text>
</comment>
<evidence type="ECO:0000313" key="8">
    <source>
        <dbReference type="Proteomes" id="UP000297065"/>
    </source>
</evidence>
<gene>
    <name evidence="3 7" type="primary">coaBC</name>
    <name evidence="7" type="ORF">DDIC_12560</name>
</gene>
<sequence length="417" mass="44346">MSEAKSGLNTPFDQSTHFERKRLHLGVCGSIACYKAADLLRAWTGMGIHVSATLTPGARRFVTPLLFESLGALPVYEDMFSPGQDVFSHLEPGQHAEAMVVAPASADALFRLAHGAASDMLAAQALAFDGPLIIAPAMNPRMWSNPATQANIDILRQRGARVVTPACGGTACGEQGEGRLAPLHDIFLAALRALAPQDMAGKRVMVTLGPTREAWDGVRFWSNPSTGLMGAALAVCAWLRGAEATVVSGPGVRVRLPREIARVDVVSARDMFEAASGLWPNMDMGMFTAAVADFSPQPFGPHKFKKIDAPDGLTVAFTPNPDILRTLAHGRKPGQKVLGFAAETAPDMKALLPLAHAKLQGKKADVLAANRINSTDSGFGTPTNAMAVVDAAGHEEIWPTQSKADVAWELCSWLLRS</sequence>
<evidence type="ECO:0000259" key="5">
    <source>
        <dbReference type="Pfam" id="PF02441"/>
    </source>
</evidence>
<dbReference type="HAMAP" id="MF_02225">
    <property type="entry name" value="CoaBC"/>
    <property type="match status" value="1"/>
</dbReference>
<dbReference type="Gene3D" id="3.40.50.1950">
    <property type="entry name" value="Flavin prenyltransferase-like"/>
    <property type="match status" value="1"/>
</dbReference>
<dbReference type="PANTHER" id="PTHR14359:SF6">
    <property type="entry name" value="PHOSPHOPANTOTHENOYLCYSTEINE DECARBOXYLASE"/>
    <property type="match status" value="1"/>
</dbReference>
<dbReference type="InterPro" id="IPR003382">
    <property type="entry name" value="Flavoprotein"/>
</dbReference>
<dbReference type="Gene3D" id="3.40.50.10300">
    <property type="entry name" value="CoaB-like"/>
    <property type="match status" value="1"/>
</dbReference>
<dbReference type="GO" id="GO:0071513">
    <property type="term" value="C:phosphopantothenoylcysteine decarboxylase complex"/>
    <property type="evidence" value="ECO:0007669"/>
    <property type="project" value="TreeGrafter"/>
</dbReference>
<comment type="catalytic activity">
    <reaction evidence="3 4">
        <text>(R)-4'-phosphopantothenate + L-cysteine + CTP = N-[(R)-4-phosphopantothenoyl]-L-cysteine + CMP + diphosphate + H(+)</text>
        <dbReference type="Rhea" id="RHEA:19397"/>
        <dbReference type="ChEBI" id="CHEBI:10986"/>
        <dbReference type="ChEBI" id="CHEBI:15378"/>
        <dbReference type="ChEBI" id="CHEBI:33019"/>
        <dbReference type="ChEBI" id="CHEBI:35235"/>
        <dbReference type="ChEBI" id="CHEBI:37563"/>
        <dbReference type="ChEBI" id="CHEBI:59458"/>
        <dbReference type="ChEBI" id="CHEBI:60377"/>
        <dbReference type="EC" id="6.3.2.5"/>
    </reaction>
</comment>
<keyword evidence="3 4" id="KW-0285">Flavoprotein</keyword>
<comment type="function">
    <text evidence="4">Catalyzes two steps in the biosynthesis of coenzyme A. In the first step cysteine is conjugated to 4'-phosphopantothenate to form 4-phosphopantothenoylcysteine, in the latter compound is decarboxylated to form 4'-phosphopantotheine.</text>
</comment>
<keyword evidence="3" id="KW-0479">Metal-binding</keyword>
<dbReference type="InterPro" id="IPR036551">
    <property type="entry name" value="Flavin_trans-like"/>
</dbReference>
<evidence type="ECO:0000256" key="1">
    <source>
        <dbReference type="ARBA" id="ARBA00022793"/>
    </source>
</evidence>
<evidence type="ECO:0000256" key="4">
    <source>
        <dbReference type="RuleBase" id="RU364078"/>
    </source>
</evidence>
<feature type="binding site" evidence="3">
    <location>
        <begin position="321"/>
        <end position="324"/>
    </location>
    <ligand>
        <name>CTP</name>
        <dbReference type="ChEBI" id="CHEBI:37563"/>
    </ligand>
</feature>
<feature type="binding site" evidence="3">
    <location>
        <position position="362"/>
    </location>
    <ligand>
        <name>CTP</name>
        <dbReference type="ChEBI" id="CHEBI:37563"/>
    </ligand>
</feature>
<dbReference type="OrthoDB" id="9802554at2"/>
<comment type="cofactor">
    <cofactor evidence="3">
        <name>Mg(2+)</name>
        <dbReference type="ChEBI" id="CHEBI:18420"/>
    </cofactor>
</comment>
<reference evidence="7 8" key="1">
    <citation type="submission" date="2019-02" db="EMBL/GenBank/DDBJ databases">
        <title>Complete Genome Sequence of Desulfovibrio desulfuricans IC1, a Sulfonate Utilizing Anaerobe.</title>
        <authorList>
            <person name="Day L.A."/>
            <person name="De Leon K.B."/>
            <person name="Wall J.D."/>
        </authorList>
    </citation>
    <scope>NUCLEOTIDE SEQUENCE [LARGE SCALE GENOMIC DNA]</scope>
    <source>
        <strain evidence="7 8">IC1</strain>
    </source>
</reference>
<dbReference type="GO" id="GO:0015937">
    <property type="term" value="P:coenzyme A biosynthetic process"/>
    <property type="evidence" value="ECO:0007669"/>
    <property type="project" value="UniProtKB-UniRule"/>
</dbReference>
<dbReference type="InterPro" id="IPR007085">
    <property type="entry name" value="DNA/pantothenate-metab_flavo_C"/>
</dbReference>
<keyword evidence="3 4" id="KW-0288">FMN</keyword>
<comment type="similarity">
    <text evidence="3 4">In the C-terminal section; belongs to the PPC synthetase family.</text>
</comment>
<feature type="binding site" evidence="3">
    <location>
        <position position="303"/>
    </location>
    <ligand>
        <name>CTP</name>
        <dbReference type="ChEBI" id="CHEBI:37563"/>
    </ligand>
</feature>
<comment type="function">
    <text evidence="3">Catalyzes two sequential steps in the biosynthesis of coenzyme A. In the first step cysteine is conjugated to 4'-phosphopantothenate to form 4-phosphopantothenoylcysteine. In the second step the latter compound is decarboxylated to form 4'-phosphopantotheine.</text>
</comment>
<dbReference type="GO" id="GO:0010181">
    <property type="term" value="F:FMN binding"/>
    <property type="evidence" value="ECO:0007669"/>
    <property type="project" value="UniProtKB-UniRule"/>
</dbReference>
<dbReference type="PROSITE" id="PS51257">
    <property type="entry name" value="PROKAR_LIPOPROTEIN"/>
    <property type="match status" value="1"/>
</dbReference>
<dbReference type="RefSeq" id="WP_136400757.1">
    <property type="nucleotide sequence ID" value="NZ_CP036295.1"/>
</dbReference>
<feature type="domain" description="DNA/pantothenate metabolism flavoprotein C-terminal" evidence="6">
    <location>
        <begin position="199"/>
        <end position="414"/>
    </location>
</feature>
<evidence type="ECO:0000256" key="2">
    <source>
        <dbReference type="ARBA" id="ARBA00023239"/>
    </source>
</evidence>
<evidence type="ECO:0000313" key="7">
    <source>
        <dbReference type="EMBL" id="QCC86694.1"/>
    </source>
</evidence>
<dbReference type="Pfam" id="PF02441">
    <property type="entry name" value="Flavoprotein"/>
    <property type="match status" value="1"/>
</dbReference>
<dbReference type="SUPFAM" id="SSF52507">
    <property type="entry name" value="Homo-oligomeric flavin-containing Cys decarboxylases, HFCD"/>
    <property type="match status" value="1"/>
</dbReference>
<feature type="domain" description="Flavoprotein" evidence="5">
    <location>
        <begin position="21"/>
        <end position="178"/>
    </location>
</feature>
<evidence type="ECO:0000259" key="6">
    <source>
        <dbReference type="Pfam" id="PF04127"/>
    </source>
</evidence>
<dbReference type="SUPFAM" id="SSF102645">
    <property type="entry name" value="CoaB-like"/>
    <property type="match status" value="1"/>
</dbReference>
<dbReference type="EC" id="4.1.1.36" evidence="3"/>
<evidence type="ECO:0000256" key="3">
    <source>
        <dbReference type="HAMAP-Rule" id="MF_02225"/>
    </source>
</evidence>
<dbReference type="NCBIfam" id="TIGR00521">
    <property type="entry name" value="coaBC_dfp"/>
    <property type="match status" value="1"/>
</dbReference>
<feature type="binding site" evidence="3">
    <location>
        <position position="293"/>
    </location>
    <ligand>
        <name>CTP</name>
        <dbReference type="ChEBI" id="CHEBI:37563"/>
    </ligand>
</feature>
<comment type="pathway">
    <text evidence="3 4">Cofactor biosynthesis; coenzyme A biosynthesis; CoA from (R)-pantothenate: step 2/5.</text>
</comment>
<comment type="caution">
    <text evidence="3">Lacks conserved residue(s) required for the propagation of feature annotation.</text>
</comment>
<dbReference type="Pfam" id="PF04127">
    <property type="entry name" value="DFP"/>
    <property type="match status" value="1"/>
</dbReference>
<comment type="catalytic activity">
    <reaction evidence="3 4">
        <text>N-[(R)-4-phosphopantothenoyl]-L-cysteine + H(+) = (R)-4'-phosphopantetheine + CO2</text>
        <dbReference type="Rhea" id="RHEA:16793"/>
        <dbReference type="ChEBI" id="CHEBI:15378"/>
        <dbReference type="ChEBI" id="CHEBI:16526"/>
        <dbReference type="ChEBI" id="CHEBI:59458"/>
        <dbReference type="ChEBI" id="CHEBI:61723"/>
        <dbReference type="EC" id="4.1.1.36"/>
    </reaction>
</comment>
<dbReference type="EC" id="6.3.2.5" evidence="3"/>
<protein>
    <recommendedName>
        <fullName evidence="3">Coenzyme A biosynthesis bifunctional protein CoaBC</fullName>
    </recommendedName>
    <alternativeName>
        <fullName evidence="3">DNA/pantothenate metabolism flavoprotein</fullName>
    </alternativeName>
    <alternativeName>
        <fullName evidence="3">Phosphopantothenoylcysteine synthetase/decarboxylase</fullName>
        <shortName evidence="3">PPCS-PPCDC</shortName>
    </alternativeName>
    <domain>
        <recommendedName>
            <fullName evidence="3">Phosphopantothenoylcysteine decarboxylase</fullName>
            <shortName evidence="3">PPC decarboxylase</shortName>
            <shortName evidence="3">PPC-DC</shortName>
            <ecNumber evidence="3">4.1.1.36</ecNumber>
        </recommendedName>
        <alternativeName>
            <fullName evidence="3">CoaC</fullName>
        </alternativeName>
    </domain>
    <domain>
        <recommendedName>
            <fullName evidence="3">Phosphopantothenate--cysteine ligase</fullName>
            <ecNumber evidence="3">6.3.2.5</ecNumber>
        </recommendedName>
        <alternativeName>
            <fullName evidence="3">CoaB</fullName>
        </alternativeName>
        <alternativeName>
            <fullName evidence="3">Phosphopantothenoylcysteine synthetase</fullName>
            <shortName evidence="3">PPC synthetase</shortName>
            <shortName evidence="3">PPC-S</shortName>
        </alternativeName>
    </domain>
</protein>
<dbReference type="GO" id="GO:0004632">
    <property type="term" value="F:phosphopantothenate--cysteine ligase activity"/>
    <property type="evidence" value="ECO:0007669"/>
    <property type="project" value="UniProtKB-UniRule"/>
</dbReference>
<dbReference type="PANTHER" id="PTHR14359">
    <property type="entry name" value="HOMO-OLIGOMERIC FLAVIN CONTAINING CYS DECARBOXYLASE FAMILY"/>
    <property type="match status" value="1"/>
</dbReference>
<feature type="binding site" evidence="3">
    <location>
        <position position="358"/>
    </location>
    <ligand>
        <name>CTP</name>
        <dbReference type="ChEBI" id="CHEBI:37563"/>
    </ligand>
</feature>
<dbReference type="InterPro" id="IPR035929">
    <property type="entry name" value="CoaB-like_sf"/>
</dbReference>
<accession>A0A4P7UP42</accession>
<keyword evidence="2 3" id="KW-0456">Lyase</keyword>
<dbReference type="EMBL" id="CP036295">
    <property type="protein sequence ID" value="QCC86694.1"/>
    <property type="molecule type" value="Genomic_DNA"/>
</dbReference>
<feature type="active site" description="Proton donor" evidence="3">
    <location>
        <position position="172"/>
    </location>
</feature>
<dbReference type="GO" id="GO:0046872">
    <property type="term" value="F:metal ion binding"/>
    <property type="evidence" value="ECO:0007669"/>
    <property type="project" value="UniProtKB-KW"/>
</dbReference>
<keyword evidence="1 3" id="KW-0210">Decarboxylase</keyword>
<keyword evidence="3 4" id="KW-0436">Ligase</keyword>
<feature type="region of interest" description="Phosphopantothenoylcysteine decarboxylase" evidence="3">
    <location>
        <begin position="1"/>
        <end position="203"/>
    </location>
</feature>
<dbReference type="GO" id="GO:0015941">
    <property type="term" value="P:pantothenate catabolic process"/>
    <property type="evidence" value="ECO:0007669"/>
    <property type="project" value="InterPro"/>
</dbReference>
<keyword evidence="3" id="KW-0460">Magnesium</keyword>